<evidence type="ECO:0000256" key="1">
    <source>
        <dbReference type="ARBA" id="ARBA00004651"/>
    </source>
</evidence>
<keyword evidence="8" id="KW-0966">Cell projection</keyword>
<feature type="transmembrane region" description="Helical" evidence="7">
    <location>
        <begin position="51"/>
        <end position="71"/>
    </location>
</feature>
<sequence length="88" mass="9329">MIDASTAVDLCRQTLISAVIIAAPLLLVGMAAGLAIGLLQALTQVQDQTVAFVPKLLSMAAIMIACMPWLINRMVEFTRVVFENAGSP</sequence>
<keyword evidence="3" id="KW-1003">Cell membrane</keyword>
<dbReference type="InterPro" id="IPR002191">
    <property type="entry name" value="Bac_export_3"/>
</dbReference>
<dbReference type="EMBL" id="SJPV01000001">
    <property type="protein sequence ID" value="TWU42208.1"/>
    <property type="molecule type" value="Genomic_DNA"/>
</dbReference>
<comment type="subcellular location">
    <subcellularLocation>
        <location evidence="1">Cell membrane</location>
        <topology evidence="1">Multi-pass membrane protein</topology>
    </subcellularLocation>
</comment>
<protein>
    <submittedName>
        <fullName evidence="8">Flagellar biosynthetic protein FliQ</fullName>
    </submittedName>
</protein>
<comment type="caution">
    <text evidence="8">The sequence shown here is derived from an EMBL/GenBank/DDBJ whole genome shotgun (WGS) entry which is preliminary data.</text>
</comment>
<dbReference type="PANTHER" id="PTHR34040">
    <property type="entry name" value="FLAGELLAR BIOSYNTHETIC PROTEIN FLIQ"/>
    <property type="match status" value="1"/>
</dbReference>
<accession>A0A5C6DZY8</accession>
<evidence type="ECO:0000256" key="4">
    <source>
        <dbReference type="ARBA" id="ARBA00022692"/>
    </source>
</evidence>
<keyword evidence="6 7" id="KW-0472">Membrane</keyword>
<reference evidence="8 9" key="1">
    <citation type="submission" date="2019-02" db="EMBL/GenBank/DDBJ databases">
        <title>Deep-cultivation of Planctomycetes and their phenomic and genomic characterization uncovers novel biology.</title>
        <authorList>
            <person name="Wiegand S."/>
            <person name="Jogler M."/>
            <person name="Boedeker C."/>
            <person name="Pinto D."/>
            <person name="Vollmers J."/>
            <person name="Rivas-Marin E."/>
            <person name="Kohn T."/>
            <person name="Peeters S.H."/>
            <person name="Heuer A."/>
            <person name="Rast P."/>
            <person name="Oberbeckmann S."/>
            <person name="Bunk B."/>
            <person name="Jeske O."/>
            <person name="Meyerdierks A."/>
            <person name="Storesund J.E."/>
            <person name="Kallscheuer N."/>
            <person name="Luecker S."/>
            <person name="Lage O.M."/>
            <person name="Pohl T."/>
            <person name="Merkel B.J."/>
            <person name="Hornburger P."/>
            <person name="Mueller R.-W."/>
            <person name="Bruemmer F."/>
            <person name="Labrenz M."/>
            <person name="Spormann A.M."/>
            <person name="Op Den Camp H."/>
            <person name="Overmann J."/>
            <person name="Amann R."/>
            <person name="Jetten M.S.M."/>
            <person name="Mascher T."/>
            <person name="Medema M.H."/>
            <person name="Devos D.P."/>
            <person name="Kaster A.-K."/>
            <person name="Ovreas L."/>
            <person name="Rohde M."/>
            <person name="Galperin M.Y."/>
            <person name="Jogler C."/>
        </authorList>
    </citation>
    <scope>NUCLEOTIDE SEQUENCE [LARGE SCALE GENOMIC DNA]</scope>
    <source>
        <strain evidence="8 9">Poly41</strain>
    </source>
</reference>
<dbReference type="AlphaFoldDB" id="A0A5C6DZY8"/>
<proteinExistence type="inferred from homology"/>
<comment type="similarity">
    <text evidence="2">Belongs to the FliQ/MopD/SpaQ family.</text>
</comment>
<dbReference type="GO" id="GO:0009306">
    <property type="term" value="P:protein secretion"/>
    <property type="evidence" value="ECO:0007669"/>
    <property type="project" value="InterPro"/>
</dbReference>
<evidence type="ECO:0000313" key="8">
    <source>
        <dbReference type="EMBL" id="TWU42208.1"/>
    </source>
</evidence>
<evidence type="ECO:0000256" key="5">
    <source>
        <dbReference type="ARBA" id="ARBA00022989"/>
    </source>
</evidence>
<organism evidence="8 9">
    <name type="scientific">Novipirellula artificiosorum</name>
    <dbReference type="NCBI Taxonomy" id="2528016"/>
    <lineage>
        <taxon>Bacteria</taxon>
        <taxon>Pseudomonadati</taxon>
        <taxon>Planctomycetota</taxon>
        <taxon>Planctomycetia</taxon>
        <taxon>Pirellulales</taxon>
        <taxon>Pirellulaceae</taxon>
        <taxon>Novipirellula</taxon>
    </lineage>
</organism>
<dbReference type="GO" id="GO:0005886">
    <property type="term" value="C:plasma membrane"/>
    <property type="evidence" value="ECO:0007669"/>
    <property type="project" value="UniProtKB-SubCell"/>
</dbReference>
<keyword evidence="5 7" id="KW-1133">Transmembrane helix</keyword>
<dbReference type="OrthoDB" id="9806440at2"/>
<dbReference type="PRINTS" id="PR00952">
    <property type="entry name" value="TYPE3IMQPROT"/>
</dbReference>
<name>A0A5C6DZY8_9BACT</name>
<evidence type="ECO:0000313" key="9">
    <source>
        <dbReference type="Proteomes" id="UP000319143"/>
    </source>
</evidence>
<dbReference type="Proteomes" id="UP000319143">
    <property type="component" value="Unassembled WGS sequence"/>
</dbReference>
<keyword evidence="9" id="KW-1185">Reference proteome</keyword>
<keyword evidence="4 7" id="KW-0812">Transmembrane</keyword>
<keyword evidence="8" id="KW-0282">Flagellum</keyword>
<evidence type="ECO:0000256" key="7">
    <source>
        <dbReference type="SAM" id="Phobius"/>
    </source>
</evidence>
<evidence type="ECO:0000256" key="6">
    <source>
        <dbReference type="ARBA" id="ARBA00023136"/>
    </source>
</evidence>
<dbReference type="PIRSF" id="PIRSF004669">
    <property type="entry name" value="FliQ"/>
    <property type="match status" value="1"/>
</dbReference>
<keyword evidence="8" id="KW-0969">Cilium</keyword>
<gene>
    <name evidence="8" type="primary">fliQ</name>
    <name evidence="8" type="ORF">Poly41_05040</name>
</gene>
<feature type="transmembrane region" description="Helical" evidence="7">
    <location>
        <begin position="15"/>
        <end position="39"/>
    </location>
</feature>
<dbReference type="Pfam" id="PF01313">
    <property type="entry name" value="Bac_export_3"/>
    <property type="match status" value="1"/>
</dbReference>
<evidence type="ECO:0000256" key="2">
    <source>
        <dbReference type="ARBA" id="ARBA00006156"/>
    </source>
</evidence>
<dbReference type="RefSeq" id="WP_146524309.1">
    <property type="nucleotide sequence ID" value="NZ_SJPV01000001.1"/>
</dbReference>
<evidence type="ECO:0000256" key="3">
    <source>
        <dbReference type="ARBA" id="ARBA00022475"/>
    </source>
</evidence>
<dbReference type="PANTHER" id="PTHR34040:SF2">
    <property type="entry name" value="FLAGELLAR BIOSYNTHETIC PROTEIN FLIQ"/>
    <property type="match status" value="1"/>
</dbReference>